<dbReference type="Proteomes" id="UP000186609">
    <property type="component" value="Chromosome"/>
</dbReference>
<name>A0A1P8JT34_9BURK</name>
<dbReference type="Pfam" id="PF07589">
    <property type="entry name" value="PEP-CTERM"/>
    <property type="match status" value="1"/>
</dbReference>
<evidence type="ECO:0000259" key="2">
    <source>
        <dbReference type="PROSITE" id="PS51820"/>
    </source>
</evidence>
<dbReference type="PROSITE" id="PS51820">
    <property type="entry name" value="PA14"/>
    <property type="match status" value="1"/>
</dbReference>
<feature type="domain" description="PA14" evidence="2">
    <location>
        <begin position="105"/>
        <end position="256"/>
    </location>
</feature>
<dbReference type="EMBL" id="CP019236">
    <property type="protein sequence ID" value="APW36913.1"/>
    <property type="molecule type" value="Genomic_DNA"/>
</dbReference>
<keyword evidence="1" id="KW-0732">Signal</keyword>
<dbReference type="AlphaFoldDB" id="A0A1P8JT34"/>
<dbReference type="NCBIfam" id="TIGR02595">
    <property type="entry name" value="PEP_CTERM"/>
    <property type="match status" value="1"/>
</dbReference>
<feature type="chain" id="PRO_5012681653" description="PA14 domain-containing protein" evidence="1">
    <location>
        <begin position="30"/>
        <end position="296"/>
    </location>
</feature>
<feature type="signal peptide" evidence="1">
    <location>
        <begin position="1"/>
        <end position="29"/>
    </location>
</feature>
<evidence type="ECO:0000313" key="3">
    <source>
        <dbReference type="EMBL" id="APW36913.1"/>
    </source>
</evidence>
<dbReference type="Gene3D" id="2.60.120.1560">
    <property type="match status" value="1"/>
</dbReference>
<dbReference type="InterPro" id="IPR037524">
    <property type="entry name" value="PA14/GLEYA"/>
</dbReference>
<dbReference type="STRING" id="1842727.RD110_06665"/>
<keyword evidence="4" id="KW-1185">Reference proteome</keyword>
<gene>
    <name evidence="3" type="ORF">RD110_06665</name>
</gene>
<protein>
    <recommendedName>
        <fullName evidence="2">PA14 domain-containing protein</fullName>
    </recommendedName>
</protein>
<dbReference type="InterPro" id="IPR013424">
    <property type="entry name" value="Ice-binding_C"/>
</dbReference>
<dbReference type="KEGG" id="rhy:RD110_06665"/>
<evidence type="ECO:0000256" key="1">
    <source>
        <dbReference type="SAM" id="SignalP"/>
    </source>
</evidence>
<accession>A0A1P8JT34</accession>
<sequence length="296" mass="30667">MNTGSLVKSALTTASSIVAGLTLATAAYATPTLDPLMTGAAPTTSGNGLAGTWYKVDDQARFSNYQWSENGAAPTAVKNFSWGTGIWSTADIADIASGKNPYVTATATSVSAVSFANDLYNNDYGNSPWRADGVRPIAPIVTASGGGEENYAAVFTGYIYVATAGIYDFGVFVDDGFSFSLLGANGSLQMGQDSVATSTGRNYYSLADQNGLPGNLSLDVGYYGINLSYYNRLEAGVIDLGWSGPNNAWSVIGPGDLFGTDPNKVPEPASLALVALGLAGIWGSARRRARAIAPSL</sequence>
<evidence type="ECO:0000313" key="4">
    <source>
        <dbReference type="Proteomes" id="UP000186609"/>
    </source>
</evidence>
<proteinExistence type="predicted"/>
<reference evidence="3 4" key="1">
    <citation type="submission" date="2017-01" db="EMBL/GenBank/DDBJ databases">
        <authorList>
            <person name="Mah S.A."/>
            <person name="Swanson W.J."/>
            <person name="Moy G.W."/>
            <person name="Vacquier V.D."/>
        </authorList>
    </citation>
    <scope>NUCLEOTIDE SEQUENCE [LARGE SCALE GENOMIC DNA]</scope>
    <source>
        <strain evidence="3 4">DCY110</strain>
    </source>
</reference>
<organism evidence="3 4">
    <name type="scientific">Rhodoferax koreensis</name>
    <dbReference type="NCBI Taxonomy" id="1842727"/>
    <lineage>
        <taxon>Bacteria</taxon>
        <taxon>Pseudomonadati</taxon>
        <taxon>Pseudomonadota</taxon>
        <taxon>Betaproteobacteria</taxon>
        <taxon>Burkholderiales</taxon>
        <taxon>Comamonadaceae</taxon>
        <taxon>Rhodoferax</taxon>
    </lineage>
</organism>